<feature type="region of interest" description="Disordered" evidence="1">
    <location>
        <begin position="84"/>
        <end position="147"/>
    </location>
</feature>
<proteinExistence type="predicted"/>
<organism evidence="2 3">
    <name type="scientific">Rhizoctonia solani</name>
    <dbReference type="NCBI Taxonomy" id="456999"/>
    <lineage>
        <taxon>Eukaryota</taxon>
        <taxon>Fungi</taxon>
        <taxon>Dikarya</taxon>
        <taxon>Basidiomycota</taxon>
        <taxon>Agaricomycotina</taxon>
        <taxon>Agaricomycetes</taxon>
        <taxon>Cantharellales</taxon>
        <taxon>Ceratobasidiaceae</taxon>
        <taxon>Rhizoctonia</taxon>
    </lineage>
</organism>
<dbReference type="EMBL" id="CAJMWS010000265">
    <property type="protein sequence ID" value="CAE6387296.1"/>
    <property type="molecule type" value="Genomic_DNA"/>
</dbReference>
<evidence type="ECO:0000256" key="1">
    <source>
        <dbReference type="SAM" id="MobiDB-lite"/>
    </source>
</evidence>
<feature type="compositionally biased region" description="Polar residues" evidence="1">
    <location>
        <begin position="248"/>
        <end position="262"/>
    </location>
</feature>
<feature type="compositionally biased region" description="Pro residues" evidence="1">
    <location>
        <begin position="93"/>
        <end position="111"/>
    </location>
</feature>
<accession>A0A8H2WM68</accession>
<feature type="compositionally biased region" description="Polar residues" evidence="1">
    <location>
        <begin position="118"/>
        <end position="130"/>
    </location>
</feature>
<evidence type="ECO:0000313" key="2">
    <source>
        <dbReference type="EMBL" id="CAE6387296.1"/>
    </source>
</evidence>
<reference evidence="2" key="1">
    <citation type="submission" date="2021-01" db="EMBL/GenBank/DDBJ databases">
        <authorList>
            <person name="Kaushik A."/>
        </authorList>
    </citation>
    <scope>NUCLEOTIDE SEQUENCE</scope>
    <source>
        <strain evidence="2">AG1-1C</strain>
    </source>
</reference>
<dbReference type="Proteomes" id="UP000663846">
    <property type="component" value="Unassembled WGS sequence"/>
</dbReference>
<comment type="caution">
    <text evidence="2">The sequence shown here is derived from an EMBL/GenBank/DDBJ whole genome shotgun (WGS) entry which is preliminary data.</text>
</comment>
<dbReference type="AlphaFoldDB" id="A0A8H2WM68"/>
<feature type="compositionally biased region" description="Polar residues" evidence="1">
    <location>
        <begin position="222"/>
        <end position="241"/>
    </location>
</feature>
<gene>
    <name evidence="2" type="ORF">RDB_LOCUS40224</name>
</gene>
<sequence>MDSPLTTAELSRLRKAIQQRDRLVAQGLVTLAVDSRISSALSNLKLYLPAQIQLAAVLRDWETSDCTKRSQITLWLQQNILDDDQSQANGTPPIAPPSPAFVHPPPPPPLPSRAASLVSRTGRPSSSGTPTPALVHGTPVQAPSSTINIYPPREIHTQASLKPPTPPPKDGASVFAQESLTRRHTFAGRPPNSCQSGNFVENLTNERCPDSSGSPLYPSAFSGRNLSQPSTASLNSNNATESPRRSRTQASQPTPPSYSHTPDPNRPGPPGHDSGQRHTPPGFGQPTPTSQLLSDLAQGYTQQQNIFVQGGTPNSQYNQQLTTALAKIQAQQAQQSSNLLQQISQAQQSSTSSTTAQILAAAQQQQAQHQANFLNQLQAQQAASTNSTTQLLASIQQQQQAQTNQMISMLQQYQQNATNFNPYQNAQQNQQMLREGLQESTGQPSQTGRAWIPIRL</sequence>
<feature type="region of interest" description="Disordered" evidence="1">
    <location>
        <begin position="205"/>
        <end position="291"/>
    </location>
</feature>
<protein>
    <submittedName>
        <fullName evidence="2">Uncharacterized protein</fullName>
    </submittedName>
</protein>
<evidence type="ECO:0000313" key="3">
    <source>
        <dbReference type="Proteomes" id="UP000663846"/>
    </source>
</evidence>
<name>A0A8H2WM68_9AGAM</name>